<protein>
    <submittedName>
        <fullName evidence="2">Cysteine-rich receptor-like protein kinase 29</fullName>
    </submittedName>
</protein>
<dbReference type="PANTHER" id="PTHR27006:SF616">
    <property type="entry name" value="CYSTEINE-RICH RECEPTOR-LIKE PROTEIN KINASE 10"/>
    <property type="match status" value="1"/>
</dbReference>
<gene>
    <name evidence="2" type="ORF">Fot_45429</name>
</gene>
<feature type="compositionally biased region" description="Polar residues" evidence="1">
    <location>
        <begin position="116"/>
        <end position="127"/>
    </location>
</feature>
<dbReference type="Proteomes" id="UP001604277">
    <property type="component" value="Unassembled WGS sequence"/>
</dbReference>
<accession>A0ABD1R6D8</accession>
<comment type="caution">
    <text evidence="2">The sequence shown here is derived from an EMBL/GenBank/DDBJ whole genome shotgun (WGS) entry which is preliminary data.</text>
</comment>
<organism evidence="2 3">
    <name type="scientific">Forsythia ovata</name>
    <dbReference type="NCBI Taxonomy" id="205694"/>
    <lineage>
        <taxon>Eukaryota</taxon>
        <taxon>Viridiplantae</taxon>
        <taxon>Streptophyta</taxon>
        <taxon>Embryophyta</taxon>
        <taxon>Tracheophyta</taxon>
        <taxon>Spermatophyta</taxon>
        <taxon>Magnoliopsida</taxon>
        <taxon>eudicotyledons</taxon>
        <taxon>Gunneridae</taxon>
        <taxon>Pentapetalae</taxon>
        <taxon>asterids</taxon>
        <taxon>lamiids</taxon>
        <taxon>Lamiales</taxon>
        <taxon>Oleaceae</taxon>
        <taxon>Forsythieae</taxon>
        <taxon>Forsythia</taxon>
    </lineage>
</organism>
<dbReference type="EMBL" id="JBFOLJ010000013">
    <property type="protein sequence ID" value="KAL2483985.1"/>
    <property type="molecule type" value="Genomic_DNA"/>
</dbReference>
<dbReference type="PANTHER" id="PTHR27006">
    <property type="entry name" value="PROMASTIGOTE SURFACE ANTIGEN PROTEIN PSA"/>
    <property type="match status" value="1"/>
</dbReference>
<feature type="region of interest" description="Disordered" evidence="1">
    <location>
        <begin position="100"/>
        <end position="127"/>
    </location>
</feature>
<name>A0ABD1R6D8_9LAMI</name>
<sequence length="134" mass="14905">MLKNVLEQIKLSQAWKNWQEGTSENIIDPTLRASSSSLRDIVRCIHISLLCVQENAADRPTIGSVVLMLTSFSTTLPVPLQPAFLVSSYMDPENLNRQDYNSRVSDIRTPSEGIPGNSTPLSTNDVSLTELYPR</sequence>
<evidence type="ECO:0000313" key="2">
    <source>
        <dbReference type="EMBL" id="KAL2483985.1"/>
    </source>
</evidence>
<proteinExistence type="predicted"/>
<dbReference type="Gene3D" id="1.10.510.10">
    <property type="entry name" value="Transferase(Phosphotransferase) domain 1"/>
    <property type="match status" value="1"/>
</dbReference>
<keyword evidence="3" id="KW-1185">Reference proteome</keyword>
<dbReference type="AlphaFoldDB" id="A0ABD1R6D8"/>
<reference evidence="3" key="1">
    <citation type="submission" date="2024-07" db="EMBL/GenBank/DDBJ databases">
        <title>Two chromosome-level genome assemblies of Korean endemic species Abeliophyllum distichum and Forsythia ovata (Oleaceae).</title>
        <authorList>
            <person name="Jang H."/>
        </authorList>
    </citation>
    <scope>NUCLEOTIDE SEQUENCE [LARGE SCALE GENOMIC DNA]</scope>
</reference>
<evidence type="ECO:0000313" key="3">
    <source>
        <dbReference type="Proteomes" id="UP001604277"/>
    </source>
</evidence>
<evidence type="ECO:0000256" key="1">
    <source>
        <dbReference type="SAM" id="MobiDB-lite"/>
    </source>
</evidence>